<evidence type="ECO:0000256" key="1">
    <source>
        <dbReference type="SAM" id="MobiDB-lite"/>
    </source>
</evidence>
<accession>K0TGC9</accession>
<protein>
    <submittedName>
        <fullName evidence="2">Uncharacterized protein</fullName>
    </submittedName>
</protein>
<organism evidence="2 3">
    <name type="scientific">Thalassiosira oceanica</name>
    <name type="common">Marine diatom</name>
    <dbReference type="NCBI Taxonomy" id="159749"/>
    <lineage>
        <taxon>Eukaryota</taxon>
        <taxon>Sar</taxon>
        <taxon>Stramenopiles</taxon>
        <taxon>Ochrophyta</taxon>
        <taxon>Bacillariophyta</taxon>
        <taxon>Coscinodiscophyceae</taxon>
        <taxon>Thalassiosirophycidae</taxon>
        <taxon>Thalassiosirales</taxon>
        <taxon>Thalassiosiraceae</taxon>
        <taxon>Thalassiosira</taxon>
    </lineage>
</organism>
<sequence length="428" mass="46126">MTRPRGDLSLAAAVSSCPGEARRCAASRSGFREGRRGTQSRRTWIPIQVGGASECHGRQDAGQRRERRRRPRGATLGDVSKRRTVWREGKVGVRQLKAWDPGPFVATRRGGPRAVTSSRRRGAQVQSPPRTGARVRQPDFGREEEERGARAYRGGEGAGGGLGAIRGQAPERRKGKDVGGGTGSGPRACDRRLEGSRPSKKQAQSSDLGRSAESPREHSSPSVDSDGDAAEAPTASIRTRETRSGAKSGSSMMRRACKRLWADLGDEARLAKWRKSLGAPRRRLRARHRRMPAQECRTQRRPHGLGRDNGVREGGSGDAGRLDEPPRGRSGRGKRGPCPGHARLDRRGGDRTREEPLPVFKRVLRRPYAGRPGAGSSDLFRPRGREAAPSGDGSSGGRTTDVVSWGDGRDSSGGRRGWMAGTATAAGV</sequence>
<gene>
    <name evidence="2" type="ORF">THAOC_00374</name>
</gene>
<dbReference type="Proteomes" id="UP000266841">
    <property type="component" value="Unassembled WGS sequence"/>
</dbReference>
<feature type="compositionally biased region" description="Basic and acidic residues" evidence="1">
    <location>
        <begin position="55"/>
        <end position="64"/>
    </location>
</feature>
<feature type="compositionally biased region" description="Basic and acidic residues" evidence="1">
    <location>
        <begin position="342"/>
        <end position="356"/>
    </location>
</feature>
<feature type="region of interest" description="Disordered" evidence="1">
    <location>
        <begin position="102"/>
        <end position="253"/>
    </location>
</feature>
<feature type="compositionally biased region" description="Basic and acidic residues" evidence="1">
    <location>
        <begin position="188"/>
        <end position="197"/>
    </location>
</feature>
<dbReference type="AlphaFoldDB" id="K0TGC9"/>
<keyword evidence="3" id="KW-1185">Reference proteome</keyword>
<feature type="region of interest" description="Disordered" evidence="1">
    <location>
        <begin position="19"/>
        <end position="82"/>
    </location>
</feature>
<feature type="region of interest" description="Disordered" evidence="1">
    <location>
        <begin position="272"/>
        <end position="428"/>
    </location>
</feature>
<evidence type="ECO:0000313" key="3">
    <source>
        <dbReference type="Proteomes" id="UP000266841"/>
    </source>
</evidence>
<feature type="compositionally biased region" description="Basic residues" evidence="1">
    <location>
        <begin position="272"/>
        <end position="291"/>
    </location>
</feature>
<proteinExistence type="predicted"/>
<feature type="compositionally biased region" description="Gly residues" evidence="1">
    <location>
        <begin position="154"/>
        <end position="164"/>
    </location>
</feature>
<comment type="caution">
    <text evidence="2">The sequence shown here is derived from an EMBL/GenBank/DDBJ whole genome shotgun (WGS) entry which is preliminary data.</text>
</comment>
<reference evidence="2 3" key="1">
    <citation type="journal article" date="2012" name="Genome Biol.">
        <title>Genome and low-iron response of an oceanic diatom adapted to chronic iron limitation.</title>
        <authorList>
            <person name="Lommer M."/>
            <person name="Specht M."/>
            <person name="Roy A.S."/>
            <person name="Kraemer L."/>
            <person name="Andreson R."/>
            <person name="Gutowska M.A."/>
            <person name="Wolf J."/>
            <person name="Bergner S.V."/>
            <person name="Schilhabel M.B."/>
            <person name="Klostermeier U.C."/>
            <person name="Beiko R.G."/>
            <person name="Rosenstiel P."/>
            <person name="Hippler M."/>
            <person name="Laroche J."/>
        </authorList>
    </citation>
    <scope>NUCLEOTIDE SEQUENCE [LARGE SCALE GENOMIC DNA]</scope>
    <source>
        <strain evidence="2 3">CCMP1005</strain>
    </source>
</reference>
<name>K0TGC9_THAOC</name>
<evidence type="ECO:0000313" key="2">
    <source>
        <dbReference type="EMBL" id="EJK77773.1"/>
    </source>
</evidence>
<feature type="compositionally biased region" description="Basic and acidic residues" evidence="1">
    <location>
        <begin position="136"/>
        <end position="149"/>
    </location>
</feature>
<dbReference type="EMBL" id="AGNL01000432">
    <property type="protein sequence ID" value="EJK77773.1"/>
    <property type="molecule type" value="Genomic_DNA"/>
</dbReference>